<dbReference type="AlphaFoldDB" id="A0A9P8C0C5"/>
<dbReference type="Proteomes" id="UP000824998">
    <property type="component" value="Unassembled WGS sequence"/>
</dbReference>
<protein>
    <submittedName>
        <fullName evidence="5">Guanine nucleotide exchange factor synembryn-domain-containing protein</fullName>
    </submittedName>
</protein>
<evidence type="ECO:0000313" key="5">
    <source>
        <dbReference type="EMBL" id="KAG9228762.1"/>
    </source>
</evidence>
<comment type="caution">
    <text evidence="5">The sequence shown here is derived from an EMBL/GenBank/DDBJ whole genome shotgun (WGS) entry which is preliminary data.</text>
</comment>
<reference evidence="5" key="1">
    <citation type="journal article" date="2021" name="IMA Fungus">
        <title>Genomic characterization of three marine fungi, including Emericellopsis atlantica sp. nov. with signatures of a generalist lifestyle and marine biomass degradation.</title>
        <authorList>
            <person name="Hagestad O.C."/>
            <person name="Hou L."/>
            <person name="Andersen J.H."/>
            <person name="Hansen E.H."/>
            <person name="Altermark B."/>
            <person name="Li C."/>
            <person name="Kuhnert E."/>
            <person name="Cox R.J."/>
            <person name="Crous P.W."/>
            <person name="Spatafora J.W."/>
            <person name="Lail K."/>
            <person name="Amirebrahimi M."/>
            <person name="Lipzen A."/>
            <person name="Pangilinan J."/>
            <person name="Andreopoulos W."/>
            <person name="Hayes R.D."/>
            <person name="Ng V."/>
            <person name="Grigoriev I.V."/>
            <person name="Jackson S.A."/>
            <person name="Sutton T.D.S."/>
            <person name="Dobson A.D.W."/>
            <person name="Rama T."/>
        </authorList>
    </citation>
    <scope>NUCLEOTIDE SEQUENCE</scope>
    <source>
        <strain evidence="5">TRa018bII</strain>
    </source>
</reference>
<sequence>MNPFRRPNSSSSSSIMSKSTPKTTPRSSASSAELTGEAKLDDLTKLMGKLKSDLQEISLLPHQRDAILEQVKVYGRDPTHADPIFTKEGIETLTRHAFNSPSQNTSRAALRCLANAMLLRAETRQIFVDLGYMSKACAKLKLDSRDDEFLVSRILFLTTYDTNIDIVNLIDEDKLAENICVNISRHGKLCQAKATKTKDPMQDMALIESLKLLFNLTHFCPDRCASFTPALHPILTVVSKVPIASQNPLEAPVAPLVNALLNLDLDNKSNVPTLFPKSSPNVYLDCFIEILDKSTKIYKDPELEQLVSPLLTLLRKMYEVGPGDAKEQMRRVILPSAVDRQQPLGRAESLASRLLRLSTNPGTPQVRETISGLQFDMSDKDARRFVQNVGYGFASGFLFQHNVPIPENALEAWSTSSSGRRNTRASQDNRNIDRAINPVTGQFLDQEEHVEVKMTQEEKEREAERLFVLFERRLVWLMLKILSPRPFRKEAFALENSPGAYKDSILRL</sequence>
<evidence type="ECO:0000256" key="2">
    <source>
        <dbReference type="ARBA" id="ARBA00022658"/>
    </source>
</evidence>
<dbReference type="GO" id="GO:0005737">
    <property type="term" value="C:cytoplasm"/>
    <property type="evidence" value="ECO:0007669"/>
    <property type="project" value="TreeGrafter"/>
</dbReference>
<dbReference type="GO" id="GO:0001965">
    <property type="term" value="F:G-protein alpha-subunit binding"/>
    <property type="evidence" value="ECO:0007669"/>
    <property type="project" value="TreeGrafter"/>
</dbReference>
<dbReference type="InterPro" id="IPR016024">
    <property type="entry name" value="ARM-type_fold"/>
</dbReference>
<dbReference type="InterPro" id="IPR019318">
    <property type="entry name" value="Gua_nucleotide_exch_fac_Ric8"/>
</dbReference>
<feature type="compositionally biased region" description="Low complexity" evidence="4">
    <location>
        <begin position="9"/>
        <end position="32"/>
    </location>
</feature>
<evidence type="ECO:0000256" key="3">
    <source>
        <dbReference type="ARBA" id="ARBA00023186"/>
    </source>
</evidence>
<keyword evidence="6" id="KW-1185">Reference proteome</keyword>
<name>A0A9P8C0C5_9HELO</name>
<comment type="similarity">
    <text evidence="1">Belongs to the synembryn family.</text>
</comment>
<keyword evidence="3" id="KW-0143">Chaperone</keyword>
<dbReference type="EMBL" id="MU251865">
    <property type="protein sequence ID" value="KAG9228762.1"/>
    <property type="molecule type" value="Genomic_DNA"/>
</dbReference>
<dbReference type="GO" id="GO:0007186">
    <property type="term" value="P:G protein-coupled receptor signaling pathway"/>
    <property type="evidence" value="ECO:0007669"/>
    <property type="project" value="TreeGrafter"/>
</dbReference>
<evidence type="ECO:0000256" key="1">
    <source>
        <dbReference type="ARBA" id="ARBA00009049"/>
    </source>
</evidence>
<accession>A0A9P8C0C5</accession>
<dbReference type="OrthoDB" id="5585685at2759"/>
<organism evidence="5 6">
    <name type="scientific">Amylocarpus encephaloides</name>
    <dbReference type="NCBI Taxonomy" id="45428"/>
    <lineage>
        <taxon>Eukaryota</taxon>
        <taxon>Fungi</taxon>
        <taxon>Dikarya</taxon>
        <taxon>Ascomycota</taxon>
        <taxon>Pezizomycotina</taxon>
        <taxon>Leotiomycetes</taxon>
        <taxon>Helotiales</taxon>
        <taxon>Helotiales incertae sedis</taxon>
        <taxon>Amylocarpus</taxon>
    </lineage>
</organism>
<evidence type="ECO:0000256" key="4">
    <source>
        <dbReference type="SAM" id="MobiDB-lite"/>
    </source>
</evidence>
<dbReference type="PANTHER" id="PTHR12425:SF5">
    <property type="entry name" value="SYNEMBRYN"/>
    <property type="match status" value="1"/>
</dbReference>
<evidence type="ECO:0000313" key="6">
    <source>
        <dbReference type="Proteomes" id="UP000824998"/>
    </source>
</evidence>
<gene>
    <name evidence="5" type="ORF">BJ875DRAFT_226134</name>
</gene>
<dbReference type="SUPFAM" id="SSF48371">
    <property type="entry name" value="ARM repeat"/>
    <property type="match status" value="1"/>
</dbReference>
<dbReference type="Pfam" id="PF10165">
    <property type="entry name" value="Ric8"/>
    <property type="match status" value="1"/>
</dbReference>
<dbReference type="GO" id="GO:0005085">
    <property type="term" value="F:guanyl-nucleotide exchange factor activity"/>
    <property type="evidence" value="ECO:0007669"/>
    <property type="project" value="UniProtKB-KW"/>
</dbReference>
<feature type="region of interest" description="Disordered" evidence="4">
    <location>
        <begin position="1"/>
        <end position="35"/>
    </location>
</feature>
<keyword evidence="2" id="KW-0344">Guanine-nucleotide releasing factor</keyword>
<proteinExistence type="inferred from homology"/>
<dbReference type="PANTHER" id="PTHR12425">
    <property type="entry name" value="SYNEMBRYN"/>
    <property type="match status" value="1"/>
</dbReference>